<dbReference type="InterPro" id="IPR016181">
    <property type="entry name" value="Acyl_CoA_acyltransferase"/>
</dbReference>
<evidence type="ECO:0000313" key="4">
    <source>
        <dbReference type="Proteomes" id="UP001283361"/>
    </source>
</evidence>
<dbReference type="Proteomes" id="UP001283361">
    <property type="component" value="Unassembled WGS sequence"/>
</dbReference>
<keyword evidence="1" id="KW-0808">Transferase</keyword>
<dbReference type="Gene3D" id="3.40.630.30">
    <property type="match status" value="1"/>
</dbReference>
<dbReference type="CDD" id="cd04301">
    <property type="entry name" value="NAT_SF"/>
    <property type="match status" value="1"/>
</dbReference>
<dbReference type="PROSITE" id="PS51186">
    <property type="entry name" value="GNAT"/>
    <property type="match status" value="1"/>
</dbReference>
<evidence type="ECO:0000313" key="3">
    <source>
        <dbReference type="EMBL" id="KAK3786401.1"/>
    </source>
</evidence>
<dbReference type="Pfam" id="PF08445">
    <property type="entry name" value="FR47"/>
    <property type="match status" value="1"/>
</dbReference>
<evidence type="ECO:0000259" key="2">
    <source>
        <dbReference type="PROSITE" id="PS51186"/>
    </source>
</evidence>
<gene>
    <name evidence="3" type="ORF">RRG08_011717</name>
</gene>
<dbReference type="EC" id="2.3.1.-" evidence="1"/>
<dbReference type="InterPro" id="IPR000182">
    <property type="entry name" value="GNAT_dom"/>
</dbReference>
<evidence type="ECO:0000256" key="1">
    <source>
        <dbReference type="RuleBase" id="RU368002"/>
    </source>
</evidence>
<dbReference type="AlphaFoldDB" id="A0AAE1AG08"/>
<sequence>MKPTLYTVEKRELAALRDWLEMFLPDSFRLFSSVRETLQERWLGKTFCTLGWPNILAAGEGETGHDSARYPYFSDPRTTSVFSPHPEQLEELLLWPGYLDWSRPIDFQAVSKKLTHVIQKVARERGGSCRVEYYVMYDACQADLPPRPVPEGFKLGTLDPDIHTEYIVSTWPYRRKYTNLYVQDLLRRLPNVGLFDENGACIGVELGNEYGAIGMLYVREAYRRRGLGKIITSQLAQKYFSDELPVTVFVSKGNESSRRMHTSCGFKEIGTVDWITYYTGDEEEFNKNMGYTATFYLQ</sequence>
<keyword evidence="4" id="KW-1185">Reference proteome</keyword>
<dbReference type="GO" id="GO:0047961">
    <property type="term" value="F:glycine N-acyltransferase activity"/>
    <property type="evidence" value="ECO:0007669"/>
    <property type="project" value="InterPro"/>
</dbReference>
<accession>A0AAE1AG08</accession>
<dbReference type="PANTHER" id="PTHR15298">
    <property type="entry name" value="L-COA N-ACYLTRANSFERASE-RELATED"/>
    <property type="match status" value="1"/>
</dbReference>
<organism evidence="3 4">
    <name type="scientific">Elysia crispata</name>
    <name type="common">lettuce slug</name>
    <dbReference type="NCBI Taxonomy" id="231223"/>
    <lineage>
        <taxon>Eukaryota</taxon>
        <taxon>Metazoa</taxon>
        <taxon>Spiralia</taxon>
        <taxon>Lophotrochozoa</taxon>
        <taxon>Mollusca</taxon>
        <taxon>Gastropoda</taxon>
        <taxon>Heterobranchia</taxon>
        <taxon>Euthyneura</taxon>
        <taxon>Panpulmonata</taxon>
        <taxon>Sacoglossa</taxon>
        <taxon>Placobranchoidea</taxon>
        <taxon>Plakobranchidae</taxon>
        <taxon>Elysia</taxon>
    </lineage>
</organism>
<dbReference type="EMBL" id="JAWDGP010001968">
    <property type="protein sequence ID" value="KAK3786401.1"/>
    <property type="molecule type" value="Genomic_DNA"/>
</dbReference>
<comment type="caution">
    <text evidence="3">The sequence shown here is derived from an EMBL/GenBank/DDBJ whole genome shotgun (WGS) entry which is preliminary data.</text>
</comment>
<proteinExistence type="inferred from homology"/>
<dbReference type="InterPro" id="IPR010313">
    <property type="entry name" value="Glycine_N-acyltransferase"/>
</dbReference>
<reference evidence="3" key="1">
    <citation type="journal article" date="2023" name="G3 (Bethesda)">
        <title>A reference genome for the long-term kleptoplast-retaining sea slug Elysia crispata morphotype clarki.</title>
        <authorList>
            <person name="Eastman K.E."/>
            <person name="Pendleton A.L."/>
            <person name="Shaikh M.A."/>
            <person name="Suttiyut T."/>
            <person name="Ogas R."/>
            <person name="Tomko P."/>
            <person name="Gavelis G."/>
            <person name="Widhalm J.R."/>
            <person name="Wisecaver J.H."/>
        </authorList>
    </citation>
    <scope>NUCLEOTIDE SEQUENCE</scope>
    <source>
        <strain evidence="3">ECLA1</strain>
    </source>
</reference>
<name>A0AAE1AG08_9GAST</name>
<dbReference type="SUPFAM" id="SSF55729">
    <property type="entry name" value="Acyl-CoA N-acyltransferases (Nat)"/>
    <property type="match status" value="1"/>
</dbReference>
<dbReference type="PANTHER" id="PTHR15298:SF1">
    <property type="entry name" value="GLYCINE N-ACYLTRANSFERASE-LIKE PROTEIN"/>
    <property type="match status" value="1"/>
</dbReference>
<keyword evidence="1" id="KW-0012">Acyltransferase</keyword>
<protein>
    <recommendedName>
        <fullName evidence="1">Glycine N-acyltransferase-like protein</fullName>
        <ecNumber evidence="1">2.3.1.-</ecNumber>
    </recommendedName>
</protein>
<feature type="domain" description="N-acetyltransferase" evidence="2">
    <location>
        <begin position="144"/>
        <end position="294"/>
    </location>
</feature>
<comment type="similarity">
    <text evidence="1">Belongs to the glycine N-acyltransferase family.</text>
</comment>
<dbReference type="InterPro" id="IPR013653">
    <property type="entry name" value="GCN5-like_dom"/>
</dbReference>
<dbReference type="GO" id="GO:0005739">
    <property type="term" value="C:mitochondrion"/>
    <property type="evidence" value="ECO:0007669"/>
    <property type="project" value="InterPro"/>
</dbReference>